<dbReference type="OrthoDB" id="6767358at2759"/>
<dbReference type="Pfam" id="PF21738">
    <property type="entry name" value="DJR-like_dom"/>
    <property type="match status" value="2"/>
</dbReference>
<dbReference type="PANTHER" id="PTHR36159">
    <property type="entry name" value="PROTEIN CBG23766"/>
    <property type="match status" value="1"/>
</dbReference>
<protein>
    <recommendedName>
        <fullName evidence="1">Double jelly roll-like domain-containing protein</fullName>
    </recommendedName>
</protein>
<dbReference type="EMBL" id="VUJU01004146">
    <property type="protein sequence ID" value="KAF0755412.1"/>
    <property type="molecule type" value="Genomic_DNA"/>
</dbReference>
<feature type="non-terminal residue" evidence="2">
    <location>
        <position position="1"/>
    </location>
</feature>
<name>A0A6G0YGA4_APHCR</name>
<evidence type="ECO:0000313" key="3">
    <source>
        <dbReference type="Proteomes" id="UP000478052"/>
    </source>
</evidence>
<gene>
    <name evidence="2" type="ORF">FWK35_00021203</name>
</gene>
<evidence type="ECO:0000313" key="2">
    <source>
        <dbReference type="EMBL" id="KAF0755412.1"/>
    </source>
</evidence>
<accession>A0A6G0YGA4</accession>
<dbReference type="PANTHER" id="PTHR36159:SF1">
    <property type="entry name" value="RETROVIRUS-RELATED POL POLYPROTEIN FROM TRANSPOSON 412-LIKE PROTEIN"/>
    <property type="match status" value="1"/>
</dbReference>
<sequence>FVMYESVTLSLTGNATILSVNYFPSINLYDDSEIALLCLQSFNSFPNINENNNKFSLQIVDDENNNTPMMCYIKLEEGCYEIKDRRVKKQIDDYNSENLTKLTFDISVDPNDFRSYIKCNGILHFEIPFSMAPVFGLKKDNINQIMCNIAQGSFNNHLQSHSIYEFFPNGRTGSKVIQSPPNLLYYKLNKINIDSITVQLVDQDHNPIDNFANRCLSVSTRKLYFSGRNVSEPVKVKLSSNGYSYLFEQIRLEINGIEIDSMRVLGITSSLKGYLSGTPDNYNCYENSGWNFKNATQSANDKELIITRNHSDLNALKVVTSGSTSSGKVVLNKIDWNVPHITVDDEERLKLLKLIEKEKSLFIPFRSFETFEYPELGTTKKVV</sequence>
<comment type="caution">
    <text evidence="2">The sequence shown here is derived from an EMBL/GenBank/DDBJ whole genome shotgun (WGS) entry which is preliminary data.</text>
</comment>
<evidence type="ECO:0000259" key="1">
    <source>
        <dbReference type="Pfam" id="PF21738"/>
    </source>
</evidence>
<dbReference type="InterPro" id="IPR049512">
    <property type="entry name" value="DJR-like_dom"/>
</dbReference>
<proteinExistence type="predicted"/>
<feature type="domain" description="Double jelly roll-like" evidence="1">
    <location>
        <begin position="302"/>
        <end position="381"/>
    </location>
</feature>
<reference evidence="2 3" key="1">
    <citation type="submission" date="2019-08" db="EMBL/GenBank/DDBJ databases">
        <title>Whole genome of Aphis craccivora.</title>
        <authorList>
            <person name="Voronova N.V."/>
            <person name="Shulinski R.S."/>
            <person name="Bandarenka Y.V."/>
            <person name="Zhorov D.G."/>
            <person name="Warner D."/>
        </authorList>
    </citation>
    <scope>NUCLEOTIDE SEQUENCE [LARGE SCALE GENOMIC DNA]</scope>
    <source>
        <strain evidence="2">180601</strain>
        <tissue evidence="2">Whole Body</tissue>
    </source>
</reference>
<dbReference type="AlphaFoldDB" id="A0A6G0YGA4"/>
<keyword evidence="3" id="KW-1185">Reference proteome</keyword>
<dbReference type="Proteomes" id="UP000478052">
    <property type="component" value="Unassembled WGS sequence"/>
</dbReference>
<feature type="domain" description="Double jelly roll-like" evidence="1">
    <location>
        <begin position="236"/>
        <end position="292"/>
    </location>
</feature>
<organism evidence="2 3">
    <name type="scientific">Aphis craccivora</name>
    <name type="common">Cowpea aphid</name>
    <dbReference type="NCBI Taxonomy" id="307492"/>
    <lineage>
        <taxon>Eukaryota</taxon>
        <taxon>Metazoa</taxon>
        <taxon>Ecdysozoa</taxon>
        <taxon>Arthropoda</taxon>
        <taxon>Hexapoda</taxon>
        <taxon>Insecta</taxon>
        <taxon>Pterygota</taxon>
        <taxon>Neoptera</taxon>
        <taxon>Paraneoptera</taxon>
        <taxon>Hemiptera</taxon>
        <taxon>Sternorrhyncha</taxon>
        <taxon>Aphidomorpha</taxon>
        <taxon>Aphidoidea</taxon>
        <taxon>Aphididae</taxon>
        <taxon>Aphidini</taxon>
        <taxon>Aphis</taxon>
        <taxon>Aphis</taxon>
    </lineage>
</organism>